<comment type="caution">
    <text evidence="9">The sequence shown here is derived from an EMBL/GenBank/DDBJ whole genome shotgun (WGS) entry which is preliminary data.</text>
</comment>
<dbReference type="GO" id="GO:0016020">
    <property type="term" value="C:membrane"/>
    <property type="evidence" value="ECO:0007669"/>
    <property type="project" value="InterPro"/>
</dbReference>
<organism evidence="9 10">
    <name type="scientific">Dovyalis caffra</name>
    <dbReference type="NCBI Taxonomy" id="77055"/>
    <lineage>
        <taxon>Eukaryota</taxon>
        <taxon>Viridiplantae</taxon>
        <taxon>Streptophyta</taxon>
        <taxon>Embryophyta</taxon>
        <taxon>Tracheophyta</taxon>
        <taxon>Spermatophyta</taxon>
        <taxon>Magnoliopsida</taxon>
        <taxon>eudicotyledons</taxon>
        <taxon>Gunneridae</taxon>
        <taxon>Pentapetalae</taxon>
        <taxon>rosids</taxon>
        <taxon>fabids</taxon>
        <taxon>Malpighiales</taxon>
        <taxon>Salicaceae</taxon>
        <taxon>Flacourtieae</taxon>
        <taxon>Dovyalis</taxon>
    </lineage>
</organism>
<feature type="transmembrane region" description="Helical" evidence="8">
    <location>
        <begin position="129"/>
        <end position="150"/>
    </location>
</feature>
<dbReference type="GO" id="GO:0012505">
    <property type="term" value="C:endomembrane system"/>
    <property type="evidence" value="ECO:0007669"/>
    <property type="project" value="UniProtKB-SubCell"/>
</dbReference>
<sequence length="159" mass="17793">MLWSGVGIEDSYKNEQLWVIRGTSTHLFAVFQGLLKVLACIYTNSTVTSKAYDEDRDFAELSVFKWTYLLVPPTTFILLKKMCIVAGVSDAVYSGYLSRGALLGNLFFVIWVIAHLYPFLKGLLGSQSLMPTIVIVWSILLASISSLLWLGMDPFMPAR</sequence>
<evidence type="ECO:0000256" key="1">
    <source>
        <dbReference type="ARBA" id="ARBA00004308"/>
    </source>
</evidence>
<dbReference type="GO" id="GO:0030244">
    <property type="term" value="P:cellulose biosynthetic process"/>
    <property type="evidence" value="ECO:0007669"/>
    <property type="project" value="InterPro"/>
</dbReference>
<evidence type="ECO:0000313" key="10">
    <source>
        <dbReference type="Proteomes" id="UP001314170"/>
    </source>
</evidence>
<evidence type="ECO:0000256" key="5">
    <source>
        <dbReference type="ARBA" id="ARBA00022989"/>
    </source>
</evidence>
<reference evidence="9 10" key="1">
    <citation type="submission" date="2024-01" db="EMBL/GenBank/DDBJ databases">
        <authorList>
            <person name="Waweru B."/>
        </authorList>
    </citation>
    <scope>NUCLEOTIDE SEQUENCE [LARGE SCALE GENOMIC DNA]</scope>
</reference>
<dbReference type="PANTHER" id="PTHR13301">
    <property type="entry name" value="X-BOX TRANSCRIPTION FACTOR-RELATED"/>
    <property type="match status" value="1"/>
</dbReference>
<evidence type="ECO:0000256" key="4">
    <source>
        <dbReference type="ARBA" id="ARBA00022692"/>
    </source>
</evidence>
<dbReference type="EMBL" id="CAWUPB010001173">
    <property type="protein sequence ID" value="CAK7349337.1"/>
    <property type="molecule type" value="Genomic_DNA"/>
</dbReference>
<dbReference type="InterPro" id="IPR005150">
    <property type="entry name" value="Cellulose_synth"/>
</dbReference>
<accession>A0AAV1SEW0</accession>
<keyword evidence="3" id="KW-0808">Transferase</keyword>
<protein>
    <submittedName>
        <fullName evidence="9">Uncharacterized protein</fullName>
    </submittedName>
</protein>
<keyword evidence="6 8" id="KW-0472">Membrane</keyword>
<keyword evidence="2" id="KW-0328">Glycosyltransferase</keyword>
<dbReference type="GO" id="GO:0071555">
    <property type="term" value="P:cell wall organization"/>
    <property type="evidence" value="ECO:0007669"/>
    <property type="project" value="UniProtKB-KW"/>
</dbReference>
<name>A0AAV1SEW0_9ROSI</name>
<dbReference type="Pfam" id="PF03552">
    <property type="entry name" value="Cellulose_synt"/>
    <property type="match status" value="1"/>
</dbReference>
<evidence type="ECO:0000256" key="3">
    <source>
        <dbReference type="ARBA" id="ARBA00022679"/>
    </source>
</evidence>
<gene>
    <name evidence="9" type="ORF">DCAF_LOCUS22051</name>
</gene>
<dbReference type="Proteomes" id="UP001314170">
    <property type="component" value="Unassembled WGS sequence"/>
</dbReference>
<evidence type="ECO:0000256" key="2">
    <source>
        <dbReference type="ARBA" id="ARBA00022676"/>
    </source>
</evidence>
<evidence type="ECO:0000256" key="6">
    <source>
        <dbReference type="ARBA" id="ARBA00023136"/>
    </source>
</evidence>
<proteinExistence type="predicted"/>
<evidence type="ECO:0000256" key="7">
    <source>
        <dbReference type="ARBA" id="ARBA00023316"/>
    </source>
</evidence>
<keyword evidence="5 8" id="KW-1133">Transmembrane helix</keyword>
<comment type="subcellular location">
    <subcellularLocation>
        <location evidence="1">Endomembrane system</location>
    </subcellularLocation>
</comment>
<keyword evidence="7" id="KW-0961">Cell wall biogenesis/degradation</keyword>
<feature type="transmembrane region" description="Helical" evidence="8">
    <location>
        <begin position="100"/>
        <end position="117"/>
    </location>
</feature>
<keyword evidence="10" id="KW-1185">Reference proteome</keyword>
<dbReference type="GO" id="GO:0016760">
    <property type="term" value="F:cellulose synthase (UDP-forming) activity"/>
    <property type="evidence" value="ECO:0007669"/>
    <property type="project" value="InterPro"/>
</dbReference>
<evidence type="ECO:0000256" key="8">
    <source>
        <dbReference type="SAM" id="Phobius"/>
    </source>
</evidence>
<keyword evidence="4 8" id="KW-0812">Transmembrane</keyword>
<feature type="transmembrane region" description="Helical" evidence="8">
    <location>
        <begin position="66"/>
        <end position="88"/>
    </location>
</feature>
<evidence type="ECO:0000313" key="9">
    <source>
        <dbReference type="EMBL" id="CAK7349337.1"/>
    </source>
</evidence>
<dbReference type="AlphaFoldDB" id="A0AAV1SEW0"/>